<dbReference type="Pfam" id="PF01926">
    <property type="entry name" value="MMR_HSR1"/>
    <property type="match status" value="1"/>
</dbReference>
<accession>A0A182WAS1</accession>
<evidence type="ECO:0000256" key="7">
    <source>
        <dbReference type="ARBA" id="ARBA00023136"/>
    </source>
</evidence>
<dbReference type="PROSITE" id="PS51721">
    <property type="entry name" value="G_CP"/>
    <property type="match status" value="1"/>
</dbReference>
<dbReference type="SUPFAM" id="SSF52540">
    <property type="entry name" value="P-loop containing nucleoside triphosphate hydrolases"/>
    <property type="match status" value="1"/>
</dbReference>
<evidence type="ECO:0000256" key="9">
    <source>
        <dbReference type="PIRSR" id="PIRSR006230-1"/>
    </source>
</evidence>
<dbReference type="CDD" id="cd01856">
    <property type="entry name" value="YlqF"/>
    <property type="match status" value="1"/>
</dbReference>
<comment type="subcellular location">
    <subcellularLocation>
        <location evidence="1">Mitochondrion inner membrane</location>
        <topology evidence="1">Peripheral membrane protein</topology>
        <orientation evidence="1">Matrix side</orientation>
    </subcellularLocation>
</comment>
<dbReference type="Proteomes" id="UP000075920">
    <property type="component" value="Unassembled WGS sequence"/>
</dbReference>
<sequence>MLERKENTGTEAYNIIQSDAKMNNFRTTFPFVSRELLNWFPGHMGKGMKQMQQKLKQVDCVIEVHDARIPLTGRNTEFKHTISGIKPHILVLNKSDLIEKQFESKIIDRLQQENHDSTHILFTNCKSQSCRGLRKLMPLAQDLINASDRYNRSSQREFCIMIIGVPNVGKSSLINVLRNRHLNRKGASQVGAVAGITRSVLNRIKICEEPPIYLLDTPGILEPNVADTETGLRLALASCLQDHLVGEELIADYLLFLLNKQQNFRYVKLMGLPEPTDSIANALMTNAIHLNKMIRTKQLDGTSVLRPDINLAAKLMLKSFRTGAYGKILLDEDKISHLGNSIKLKQY</sequence>
<dbReference type="EnsemblMetazoa" id="AMIN007449-RA">
    <property type="protein sequence ID" value="AMIN007449-PA"/>
    <property type="gene ID" value="AMIN007449"/>
</dbReference>
<dbReference type="GO" id="GO:0032543">
    <property type="term" value="P:mitochondrial translation"/>
    <property type="evidence" value="ECO:0007669"/>
    <property type="project" value="TreeGrafter"/>
</dbReference>
<evidence type="ECO:0000256" key="2">
    <source>
        <dbReference type="ARBA" id="ARBA00022741"/>
    </source>
</evidence>
<feature type="domain" description="CP-type G" evidence="10">
    <location>
        <begin position="48"/>
        <end position="223"/>
    </location>
</feature>
<dbReference type="Gene3D" id="1.10.1580.10">
    <property type="match status" value="1"/>
</dbReference>
<comment type="function">
    <text evidence="8">Plays a role in the regulation of the mitochondrial ribosome assembly and of translational activity. Displays mitochondrial GTPase activity.</text>
</comment>
<dbReference type="PANTHER" id="PTHR45782">
    <property type="entry name" value="MITOCHONDRIAL RIBOSOME-ASSOCIATED GTPASE 1"/>
    <property type="match status" value="1"/>
</dbReference>
<protein>
    <recommendedName>
        <fullName evidence="10">CP-type G domain-containing protein</fullName>
    </recommendedName>
</protein>
<evidence type="ECO:0000256" key="6">
    <source>
        <dbReference type="ARBA" id="ARBA00023134"/>
    </source>
</evidence>
<dbReference type="STRING" id="112268.A0A182WAS1"/>
<keyword evidence="2 9" id="KW-0547">Nucleotide-binding</keyword>
<dbReference type="PRINTS" id="PR00326">
    <property type="entry name" value="GTP1OBG"/>
</dbReference>
<organism evidence="11 12">
    <name type="scientific">Anopheles minimus</name>
    <dbReference type="NCBI Taxonomy" id="112268"/>
    <lineage>
        <taxon>Eukaryota</taxon>
        <taxon>Metazoa</taxon>
        <taxon>Ecdysozoa</taxon>
        <taxon>Arthropoda</taxon>
        <taxon>Hexapoda</taxon>
        <taxon>Insecta</taxon>
        <taxon>Pterygota</taxon>
        <taxon>Neoptera</taxon>
        <taxon>Endopterygota</taxon>
        <taxon>Diptera</taxon>
        <taxon>Nematocera</taxon>
        <taxon>Culicoidea</taxon>
        <taxon>Culicidae</taxon>
        <taxon>Anophelinae</taxon>
        <taxon>Anopheles</taxon>
    </lineage>
</organism>
<evidence type="ECO:0000256" key="5">
    <source>
        <dbReference type="ARBA" id="ARBA00023128"/>
    </source>
</evidence>
<evidence type="ECO:0000256" key="8">
    <source>
        <dbReference type="ARBA" id="ARBA00045284"/>
    </source>
</evidence>
<dbReference type="Gene3D" id="3.40.50.300">
    <property type="entry name" value="P-loop containing nucleotide triphosphate hydrolases"/>
    <property type="match status" value="1"/>
</dbReference>
<dbReference type="PIRSF" id="PIRSF006230">
    <property type="entry name" value="MG442"/>
    <property type="match status" value="1"/>
</dbReference>
<dbReference type="GO" id="GO:0005743">
    <property type="term" value="C:mitochondrial inner membrane"/>
    <property type="evidence" value="ECO:0007669"/>
    <property type="project" value="UniProtKB-SubCell"/>
</dbReference>
<dbReference type="FunFam" id="1.10.1580.10:FF:000004">
    <property type="entry name" value="Mitochondrial GTPase 1"/>
    <property type="match status" value="1"/>
</dbReference>
<keyword evidence="5" id="KW-0496">Mitochondrion</keyword>
<dbReference type="GO" id="GO:0003924">
    <property type="term" value="F:GTPase activity"/>
    <property type="evidence" value="ECO:0007669"/>
    <property type="project" value="TreeGrafter"/>
</dbReference>
<evidence type="ECO:0000259" key="10">
    <source>
        <dbReference type="PROSITE" id="PS51721"/>
    </source>
</evidence>
<keyword evidence="6 9" id="KW-0342">GTP-binding</keyword>
<evidence type="ECO:0000256" key="1">
    <source>
        <dbReference type="ARBA" id="ARBA00004443"/>
    </source>
</evidence>
<reference evidence="12" key="1">
    <citation type="submission" date="2013-03" db="EMBL/GenBank/DDBJ databases">
        <title>The Genome Sequence of Anopheles minimus MINIMUS1.</title>
        <authorList>
            <consortium name="The Broad Institute Genomics Platform"/>
            <person name="Neafsey D.E."/>
            <person name="Walton C."/>
            <person name="Walker B."/>
            <person name="Young S.K."/>
            <person name="Zeng Q."/>
            <person name="Gargeya S."/>
            <person name="Fitzgerald M."/>
            <person name="Haas B."/>
            <person name="Abouelleil A."/>
            <person name="Allen A.W."/>
            <person name="Alvarado L."/>
            <person name="Arachchi H.M."/>
            <person name="Berlin A.M."/>
            <person name="Chapman S.B."/>
            <person name="Gainer-Dewar J."/>
            <person name="Goldberg J."/>
            <person name="Griggs A."/>
            <person name="Gujja S."/>
            <person name="Hansen M."/>
            <person name="Howarth C."/>
            <person name="Imamovic A."/>
            <person name="Ireland A."/>
            <person name="Larimer J."/>
            <person name="McCowan C."/>
            <person name="Murphy C."/>
            <person name="Pearson M."/>
            <person name="Poon T.W."/>
            <person name="Priest M."/>
            <person name="Roberts A."/>
            <person name="Saif S."/>
            <person name="Shea T."/>
            <person name="Sisk P."/>
            <person name="Sykes S."/>
            <person name="Wortman J."/>
            <person name="Nusbaum C."/>
            <person name="Birren B."/>
        </authorList>
    </citation>
    <scope>NUCLEOTIDE SEQUENCE [LARGE SCALE GENOMIC DNA]</scope>
    <source>
        <strain evidence="12">MINIMUS1</strain>
    </source>
</reference>
<evidence type="ECO:0000256" key="3">
    <source>
        <dbReference type="ARBA" id="ARBA00022792"/>
    </source>
</evidence>
<name>A0A182WAS1_9DIPT</name>
<keyword evidence="7" id="KW-0472">Membrane</keyword>
<evidence type="ECO:0000313" key="12">
    <source>
        <dbReference type="Proteomes" id="UP000075920"/>
    </source>
</evidence>
<dbReference type="InterPro" id="IPR006073">
    <property type="entry name" value="GTP-bd"/>
</dbReference>
<dbReference type="InterPro" id="IPR016478">
    <property type="entry name" value="GTPase_MTG1"/>
</dbReference>
<feature type="binding site" evidence="9">
    <location>
        <begin position="93"/>
        <end position="96"/>
    </location>
    <ligand>
        <name>GTP</name>
        <dbReference type="ChEBI" id="CHEBI:37565"/>
    </ligand>
</feature>
<dbReference type="InterPro" id="IPR030378">
    <property type="entry name" value="G_CP_dom"/>
</dbReference>
<proteinExistence type="predicted"/>
<keyword evidence="4" id="KW-0809">Transit peptide</keyword>
<dbReference type="FunFam" id="3.40.50.300:FF:000876">
    <property type="entry name" value="Mitochondrial GTPase 1"/>
    <property type="match status" value="1"/>
</dbReference>
<keyword evidence="12" id="KW-1185">Reference proteome</keyword>
<feature type="binding site" evidence="9">
    <location>
        <position position="219"/>
    </location>
    <ligand>
        <name>GTP</name>
        <dbReference type="ChEBI" id="CHEBI:37565"/>
    </ligand>
</feature>
<keyword evidence="3" id="KW-0999">Mitochondrion inner membrane</keyword>
<dbReference type="VEuPathDB" id="VectorBase:AMIN007449"/>
<dbReference type="GO" id="GO:0005525">
    <property type="term" value="F:GTP binding"/>
    <property type="evidence" value="ECO:0007669"/>
    <property type="project" value="UniProtKB-KW"/>
</dbReference>
<feature type="binding site" evidence="9">
    <location>
        <begin position="167"/>
        <end position="172"/>
    </location>
    <ligand>
        <name>GTP</name>
        <dbReference type="ChEBI" id="CHEBI:37565"/>
    </ligand>
</feature>
<reference evidence="11" key="2">
    <citation type="submission" date="2020-05" db="UniProtKB">
        <authorList>
            <consortium name="EnsemblMetazoa"/>
        </authorList>
    </citation>
    <scope>IDENTIFICATION</scope>
    <source>
        <strain evidence="11">MINIMUS1</strain>
    </source>
</reference>
<dbReference type="PANTHER" id="PTHR45782:SF4">
    <property type="entry name" value="MITOCHONDRIAL RIBOSOME-ASSOCIATED GTPASE 1"/>
    <property type="match status" value="1"/>
</dbReference>
<dbReference type="AlphaFoldDB" id="A0A182WAS1"/>
<dbReference type="InterPro" id="IPR023179">
    <property type="entry name" value="GTP-bd_ortho_bundle_sf"/>
</dbReference>
<evidence type="ECO:0000313" key="11">
    <source>
        <dbReference type="EnsemblMetazoa" id="AMIN007449-PA"/>
    </source>
</evidence>
<evidence type="ECO:0000256" key="4">
    <source>
        <dbReference type="ARBA" id="ARBA00022946"/>
    </source>
</evidence>
<dbReference type="InterPro" id="IPR027417">
    <property type="entry name" value="P-loop_NTPase"/>
</dbReference>